<dbReference type="Proteomes" id="UP001329430">
    <property type="component" value="Chromosome 4"/>
</dbReference>
<reference evidence="6 7" key="1">
    <citation type="journal article" date="2024" name="Insects">
        <title>An Improved Chromosome-Level Genome Assembly of the Firefly Pyrocoelia pectoralis.</title>
        <authorList>
            <person name="Fu X."/>
            <person name="Meyer-Rochow V.B."/>
            <person name="Ballantyne L."/>
            <person name="Zhu X."/>
        </authorList>
    </citation>
    <scope>NUCLEOTIDE SEQUENCE [LARGE SCALE GENOMIC DNA]</scope>
    <source>
        <strain evidence="6">XCY_ONT2</strain>
    </source>
</reference>
<gene>
    <name evidence="6" type="ORF">RI129_005818</name>
</gene>
<comment type="caution">
    <text evidence="6">The sequence shown here is derived from an EMBL/GenBank/DDBJ whole genome shotgun (WGS) entry which is preliminary data.</text>
</comment>
<evidence type="ECO:0000256" key="3">
    <source>
        <dbReference type="ARBA" id="ARBA00023163"/>
    </source>
</evidence>
<keyword evidence="2" id="KW-0240">DNA-directed RNA polymerase</keyword>
<keyword evidence="4" id="KW-0539">Nucleus</keyword>
<feature type="compositionally biased region" description="Polar residues" evidence="5">
    <location>
        <begin position="63"/>
        <end position="78"/>
    </location>
</feature>
<dbReference type="AlphaFoldDB" id="A0AAN7VCY6"/>
<dbReference type="InterPro" id="IPR007811">
    <property type="entry name" value="RPC4"/>
</dbReference>
<dbReference type="GO" id="GO:0003677">
    <property type="term" value="F:DNA binding"/>
    <property type="evidence" value="ECO:0007669"/>
    <property type="project" value="InterPro"/>
</dbReference>
<comment type="subcellular location">
    <subcellularLocation>
        <location evidence="1">Nucleus</location>
    </subcellularLocation>
</comment>
<accession>A0AAN7VCY6</accession>
<dbReference type="Pfam" id="PF05132">
    <property type="entry name" value="RNA_pol_Rpc4"/>
    <property type="match status" value="1"/>
</dbReference>
<evidence type="ECO:0000256" key="5">
    <source>
        <dbReference type="SAM" id="MobiDB-lite"/>
    </source>
</evidence>
<keyword evidence="3" id="KW-0804">Transcription</keyword>
<dbReference type="GO" id="GO:0042797">
    <property type="term" value="P:tRNA transcription by RNA polymerase III"/>
    <property type="evidence" value="ECO:0007669"/>
    <property type="project" value="TreeGrafter"/>
</dbReference>
<keyword evidence="7" id="KW-1185">Reference proteome</keyword>
<evidence type="ECO:0000256" key="2">
    <source>
        <dbReference type="ARBA" id="ARBA00022478"/>
    </source>
</evidence>
<feature type="region of interest" description="Disordered" evidence="5">
    <location>
        <begin position="58"/>
        <end position="158"/>
    </location>
</feature>
<evidence type="ECO:0000256" key="1">
    <source>
        <dbReference type="ARBA" id="ARBA00004123"/>
    </source>
</evidence>
<dbReference type="EMBL" id="JAVRBK010000004">
    <property type="protein sequence ID" value="KAK5644518.1"/>
    <property type="molecule type" value="Genomic_DNA"/>
</dbReference>
<evidence type="ECO:0000313" key="7">
    <source>
        <dbReference type="Proteomes" id="UP001329430"/>
    </source>
</evidence>
<evidence type="ECO:0000313" key="6">
    <source>
        <dbReference type="EMBL" id="KAK5644518.1"/>
    </source>
</evidence>
<sequence>MEKHGPNGVANLEEIKKMIKHEKMSISRLKSLKLPRNLNLGGTKPKKVYTPNLNAIRNKEKQTLSTRRTNTQKNTPQKRQFGDSPHANKKAKYVQSDGIFSQGVGELKRSSSSQSMRVHHSTDQNSLTKPKIKKGQVIKNEDPHSSTALIYDNDSDSESDNDYFPVVLPLSSNKNSFSSKFSIKQEPPIKIKAEESSDEHESSKCTPLPNCFKANVKVENSEPVVVGPQTAFMDDVTKCDDDNVVFSLIELPSTFVGKVWSDDSKETNLDYTLRCLPEGQIGKICVHKSGKMEFVVQNTEFRLQVVEPECFEQTAVQFPGKESTSLEPSLVTLGNVTENLLVTPDWNKMFECAQQKSKFYW</sequence>
<name>A0AAN7VCY6_9COLE</name>
<dbReference type="PANTHER" id="PTHR13408">
    <property type="entry name" value="DNA-DIRECTED RNA POLYMERASE III"/>
    <property type="match status" value="1"/>
</dbReference>
<proteinExistence type="predicted"/>
<dbReference type="PANTHER" id="PTHR13408:SF0">
    <property type="entry name" value="DNA-DIRECTED RNA POLYMERASE III SUBUNIT RPC4"/>
    <property type="match status" value="1"/>
</dbReference>
<organism evidence="6 7">
    <name type="scientific">Pyrocoelia pectoralis</name>
    <dbReference type="NCBI Taxonomy" id="417401"/>
    <lineage>
        <taxon>Eukaryota</taxon>
        <taxon>Metazoa</taxon>
        <taxon>Ecdysozoa</taxon>
        <taxon>Arthropoda</taxon>
        <taxon>Hexapoda</taxon>
        <taxon>Insecta</taxon>
        <taxon>Pterygota</taxon>
        <taxon>Neoptera</taxon>
        <taxon>Endopterygota</taxon>
        <taxon>Coleoptera</taxon>
        <taxon>Polyphaga</taxon>
        <taxon>Elateriformia</taxon>
        <taxon>Elateroidea</taxon>
        <taxon>Lampyridae</taxon>
        <taxon>Lampyrinae</taxon>
        <taxon>Pyrocoelia</taxon>
    </lineage>
</organism>
<dbReference type="GO" id="GO:0005666">
    <property type="term" value="C:RNA polymerase III complex"/>
    <property type="evidence" value="ECO:0007669"/>
    <property type="project" value="InterPro"/>
</dbReference>
<protein>
    <submittedName>
        <fullName evidence="6">Uncharacterized protein</fullName>
    </submittedName>
</protein>
<evidence type="ECO:0000256" key="4">
    <source>
        <dbReference type="ARBA" id="ARBA00023242"/>
    </source>
</evidence>